<dbReference type="PANTHER" id="PTHR43364">
    <property type="entry name" value="NADH-SPECIFIC METHYLGLYOXAL REDUCTASE-RELATED"/>
    <property type="match status" value="1"/>
</dbReference>
<dbReference type="Pfam" id="PF00248">
    <property type="entry name" value="Aldo_ket_red"/>
    <property type="match status" value="1"/>
</dbReference>
<dbReference type="InterPro" id="IPR050523">
    <property type="entry name" value="AKR_Detox_Biosynth"/>
</dbReference>
<dbReference type="RefSeq" id="WP_200501172.1">
    <property type="nucleotide sequence ID" value="NZ_JAEDAJ010000001.1"/>
</dbReference>
<feature type="domain" description="NADP-dependent oxidoreductase" evidence="2">
    <location>
        <begin position="19"/>
        <end position="297"/>
    </location>
</feature>
<dbReference type="Proteomes" id="UP000612352">
    <property type="component" value="Unassembled WGS sequence"/>
</dbReference>
<evidence type="ECO:0000313" key="4">
    <source>
        <dbReference type="Proteomes" id="UP000612352"/>
    </source>
</evidence>
<dbReference type="SUPFAM" id="SSF51430">
    <property type="entry name" value="NAD(P)-linked oxidoreductase"/>
    <property type="match status" value="1"/>
</dbReference>
<dbReference type="CDD" id="cd19088">
    <property type="entry name" value="AKR_AKR13B1"/>
    <property type="match status" value="1"/>
</dbReference>
<name>A0ABS1B7F2_9MICO</name>
<reference evidence="3 4" key="1">
    <citation type="submission" date="2020-12" db="EMBL/GenBank/DDBJ databases">
        <title>Brachybacterium sp. MASK1Z-5, whole genome shotgun sequence.</title>
        <authorList>
            <person name="Tuo L."/>
        </authorList>
    </citation>
    <scope>NUCLEOTIDE SEQUENCE [LARGE SCALE GENOMIC DNA]</scope>
    <source>
        <strain evidence="3 4">MASK1Z-5</strain>
    </source>
</reference>
<dbReference type="EMBL" id="JAEDAJ010000001">
    <property type="protein sequence ID" value="MBK0330572.1"/>
    <property type="molecule type" value="Genomic_DNA"/>
</dbReference>
<sequence length="298" mass="32116">MSTPGLAGTYPIGGRDVPRIGYGLGSLHRSAEQPGGHDAAVSLLRDVYDLGIRMLDTAHFYGDGLANSLIREALGTHRDDLFLATKAGARSTPEGPFPMTAAQKPSELRDSVEINLQTLGTDRLDLLYLRRMDFLPGLVVEGDQQVPLEDQLGELRALQDEGKILGIGLSHVRLEQVRQAFDLGVEVQAVQNIFNAVDRHDQALADLAEKKAAAWIPYFPLGGGFHQGPKVTDEEIVQRIAAAHGATPSQVGQAWLLHSAPNTVLISGTSQRAHLEENVAAGDVQLSDEEWAQLDALG</sequence>
<keyword evidence="1" id="KW-0560">Oxidoreductase</keyword>
<dbReference type="InterPro" id="IPR036812">
    <property type="entry name" value="NAD(P)_OxRdtase_dom_sf"/>
</dbReference>
<evidence type="ECO:0000313" key="3">
    <source>
        <dbReference type="EMBL" id="MBK0330572.1"/>
    </source>
</evidence>
<evidence type="ECO:0000256" key="1">
    <source>
        <dbReference type="ARBA" id="ARBA00023002"/>
    </source>
</evidence>
<comment type="caution">
    <text evidence="3">The sequence shown here is derived from an EMBL/GenBank/DDBJ whole genome shotgun (WGS) entry which is preliminary data.</text>
</comment>
<organism evidence="3 4">
    <name type="scientific">Brachybacterium halotolerans</name>
    <dbReference type="NCBI Taxonomy" id="2795215"/>
    <lineage>
        <taxon>Bacteria</taxon>
        <taxon>Bacillati</taxon>
        <taxon>Actinomycetota</taxon>
        <taxon>Actinomycetes</taxon>
        <taxon>Micrococcales</taxon>
        <taxon>Dermabacteraceae</taxon>
        <taxon>Brachybacterium</taxon>
    </lineage>
</organism>
<evidence type="ECO:0000259" key="2">
    <source>
        <dbReference type="Pfam" id="PF00248"/>
    </source>
</evidence>
<accession>A0ABS1B7F2</accession>
<dbReference type="PANTHER" id="PTHR43364:SF4">
    <property type="entry name" value="NAD(P)-LINKED OXIDOREDUCTASE SUPERFAMILY PROTEIN"/>
    <property type="match status" value="1"/>
</dbReference>
<keyword evidence="4" id="KW-1185">Reference proteome</keyword>
<gene>
    <name evidence="3" type="ORF">I8D64_04065</name>
</gene>
<protein>
    <submittedName>
        <fullName evidence="3">Aldo/keto reductase</fullName>
    </submittedName>
</protein>
<proteinExistence type="predicted"/>
<dbReference type="InterPro" id="IPR023210">
    <property type="entry name" value="NADP_OxRdtase_dom"/>
</dbReference>
<dbReference type="Gene3D" id="3.20.20.100">
    <property type="entry name" value="NADP-dependent oxidoreductase domain"/>
    <property type="match status" value="1"/>
</dbReference>